<keyword evidence="11" id="KW-0472">Membrane</keyword>
<evidence type="ECO:0000259" key="15">
    <source>
        <dbReference type="Pfam" id="PF02563"/>
    </source>
</evidence>
<evidence type="ECO:0000313" key="18">
    <source>
        <dbReference type="Proteomes" id="UP000244809"/>
    </source>
</evidence>
<dbReference type="GO" id="GO:0046930">
    <property type="term" value="C:pore complex"/>
    <property type="evidence" value="ECO:0007669"/>
    <property type="project" value="UniProtKB-KW"/>
</dbReference>
<keyword evidence="14" id="KW-0449">Lipoprotein</keyword>
<dbReference type="GO" id="GO:0006811">
    <property type="term" value="P:monoatomic ion transport"/>
    <property type="evidence" value="ECO:0007669"/>
    <property type="project" value="UniProtKB-KW"/>
</dbReference>
<evidence type="ECO:0000256" key="3">
    <source>
        <dbReference type="ARBA" id="ARBA00022448"/>
    </source>
</evidence>
<evidence type="ECO:0000256" key="12">
    <source>
        <dbReference type="ARBA" id="ARBA00023139"/>
    </source>
</evidence>
<feature type="domain" description="SLBB" evidence="16">
    <location>
        <begin position="223"/>
        <end position="300"/>
    </location>
</feature>
<dbReference type="AlphaFoldDB" id="A0AAD0IX84"/>
<dbReference type="InterPro" id="IPR049712">
    <property type="entry name" value="Poly_export"/>
</dbReference>
<dbReference type="PANTHER" id="PTHR33619">
    <property type="entry name" value="POLYSACCHARIDE EXPORT PROTEIN GFCE-RELATED"/>
    <property type="match status" value="1"/>
</dbReference>
<comment type="similarity">
    <text evidence="2">Belongs to the BexD/CtrA/VexA family.</text>
</comment>
<feature type="domain" description="Polysaccharide export protein N-terminal" evidence="15">
    <location>
        <begin position="127"/>
        <end position="216"/>
    </location>
</feature>
<evidence type="ECO:0000256" key="11">
    <source>
        <dbReference type="ARBA" id="ARBA00023136"/>
    </source>
</evidence>
<evidence type="ECO:0000313" key="17">
    <source>
        <dbReference type="EMBL" id="AWG27917.1"/>
    </source>
</evidence>
<evidence type="ECO:0000256" key="9">
    <source>
        <dbReference type="ARBA" id="ARBA00023065"/>
    </source>
</evidence>
<keyword evidence="10" id="KW-0626">Porin</keyword>
<comment type="subcellular location">
    <subcellularLocation>
        <location evidence="1">Cell outer membrane</location>
        <topology evidence="1">Multi-pass membrane protein</topology>
    </subcellularLocation>
</comment>
<dbReference type="GO" id="GO:0015159">
    <property type="term" value="F:polysaccharide transmembrane transporter activity"/>
    <property type="evidence" value="ECO:0007669"/>
    <property type="project" value="InterPro"/>
</dbReference>
<evidence type="ECO:0000256" key="5">
    <source>
        <dbReference type="ARBA" id="ARBA00022597"/>
    </source>
</evidence>
<dbReference type="Pfam" id="PF02563">
    <property type="entry name" value="Poly_export"/>
    <property type="match status" value="1"/>
</dbReference>
<dbReference type="GO" id="GO:0009279">
    <property type="term" value="C:cell outer membrane"/>
    <property type="evidence" value="ECO:0007669"/>
    <property type="project" value="UniProtKB-SubCell"/>
</dbReference>
<dbReference type="Pfam" id="PF22461">
    <property type="entry name" value="SLBB_2"/>
    <property type="match status" value="2"/>
</dbReference>
<evidence type="ECO:0000256" key="2">
    <source>
        <dbReference type="ARBA" id="ARBA00009450"/>
    </source>
</evidence>
<evidence type="ECO:0000256" key="10">
    <source>
        <dbReference type="ARBA" id="ARBA00023114"/>
    </source>
</evidence>
<name>A0AAD0IX84_9BURK</name>
<dbReference type="Gene3D" id="3.10.560.10">
    <property type="entry name" value="Outer membrane lipoprotein wza domain like"/>
    <property type="match status" value="2"/>
</dbReference>
<dbReference type="EMBL" id="CP021067">
    <property type="protein sequence ID" value="AWG27917.1"/>
    <property type="molecule type" value="Genomic_DNA"/>
</dbReference>
<sequence length="420" mass="45272">MCRTNRGCDKRFRFDPDNVSIDSTMLDKKMKIAQPLDSVAPGHPRTAMRRMAMAFSFATIATLSACTVPGQHMSSTALPVTTADNGDVTSDMQVPVKQIDLTQIEQIRAEQKRAPGTSIPPNLFAKSDMYRIGAGDVLQITVWDHPEFATAAGQPVQNTKAADAAPGFVVDSNGNVQFPYVPHPIHAVGKTVAQLQHEVRAELAKVFVKPQVTVRVASFRATQVYIDGEVRNPGAQPINDIPMTLIEAVSRAGGFAPTADQSRVTITRNGTIYPLNVAQMMKTGKNPADIMLRPGDMLHVSARDDNPVYVMGEVVRPQAVAPLRDGSLTLSEALTQAGQLNQQTSNAKQVFVLRKAADSAPVIYHLDMQSPVSMLLANQFPLASKDVVYVDNTGLVRASRVLNLLLPAISAGLTGALVTK</sequence>
<proteinExistence type="inferred from homology"/>
<dbReference type="Gene3D" id="3.30.1950.10">
    <property type="entry name" value="wza like domain"/>
    <property type="match status" value="1"/>
</dbReference>
<evidence type="ECO:0000256" key="13">
    <source>
        <dbReference type="ARBA" id="ARBA00023237"/>
    </source>
</evidence>
<dbReference type="GO" id="GO:0015288">
    <property type="term" value="F:porin activity"/>
    <property type="evidence" value="ECO:0007669"/>
    <property type="project" value="UniProtKB-KW"/>
</dbReference>
<gene>
    <name evidence="17" type="ORF">B9Z07_02940</name>
</gene>
<evidence type="ECO:0000256" key="1">
    <source>
        <dbReference type="ARBA" id="ARBA00004571"/>
    </source>
</evidence>
<evidence type="ECO:0000256" key="4">
    <source>
        <dbReference type="ARBA" id="ARBA00022452"/>
    </source>
</evidence>
<protein>
    <submittedName>
        <fullName evidence="17">Sugar ABC transporter substrate-binding protein</fullName>
    </submittedName>
</protein>
<keyword evidence="4" id="KW-1134">Transmembrane beta strand</keyword>
<feature type="domain" description="SLBB" evidence="16">
    <location>
        <begin position="308"/>
        <end position="390"/>
    </location>
</feature>
<dbReference type="InterPro" id="IPR054765">
    <property type="entry name" value="SLBB_dom"/>
</dbReference>
<evidence type="ECO:0000256" key="7">
    <source>
        <dbReference type="ARBA" id="ARBA00022729"/>
    </source>
</evidence>
<accession>A0AAD0IX84</accession>
<dbReference type="Proteomes" id="UP000244809">
    <property type="component" value="Chromosome 1"/>
</dbReference>
<reference evidence="17 18" key="1">
    <citation type="submission" date="2017-04" db="EMBL/GenBank/DDBJ databases">
        <title>Complete genome sequence of Burkholderia cenocepacia PC184 Midwest clone.</title>
        <authorList>
            <person name="Mulks M.H."/>
            <person name="Cooper V.S."/>
        </authorList>
    </citation>
    <scope>NUCLEOTIDE SEQUENCE [LARGE SCALE GENOMIC DNA]</scope>
    <source>
        <strain evidence="17 18">PC184 Mulks</strain>
    </source>
</reference>
<keyword evidence="6" id="KW-0812">Transmembrane</keyword>
<keyword evidence="8" id="KW-0625">Polysaccharide transport</keyword>
<keyword evidence="12" id="KW-0564">Palmitate</keyword>
<keyword evidence="7" id="KW-0732">Signal</keyword>
<keyword evidence="3" id="KW-0813">Transport</keyword>
<keyword evidence="13" id="KW-0998">Cell outer membrane</keyword>
<keyword evidence="5" id="KW-0762">Sugar transport</keyword>
<evidence type="ECO:0000259" key="16">
    <source>
        <dbReference type="Pfam" id="PF22461"/>
    </source>
</evidence>
<evidence type="ECO:0000256" key="6">
    <source>
        <dbReference type="ARBA" id="ARBA00022692"/>
    </source>
</evidence>
<keyword evidence="9" id="KW-0406">Ion transport</keyword>
<dbReference type="InterPro" id="IPR003715">
    <property type="entry name" value="Poly_export_N"/>
</dbReference>
<evidence type="ECO:0000256" key="14">
    <source>
        <dbReference type="ARBA" id="ARBA00023288"/>
    </source>
</evidence>
<organism evidence="17 18">
    <name type="scientific">Burkholderia cenocepacia</name>
    <dbReference type="NCBI Taxonomy" id="95486"/>
    <lineage>
        <taxon>Bacteria</taxon>
        <taxon>Pseudomonadati</taxon>
        <taxon>Pseudomonadota</taxon>
        <taxon>Betaproteobacteria</taxon>
        <taxon>Burkholderiales</taxon>
        <taxon>Burkholderiaceae</taxon>
        <taxon>Burkholderia</taxon>
        <taxon>Burkholderia cepacia complex</taxon>
    </lineage>
</organism>
<dbReference type="PANTHER" id="PTHR33619:SF3">
    <property type="entry name" value="POLYSACCHARIDE EXPORT PROTEIN GFCE-RELATED"/>
    <property type="match status" value="1"/>
</dbReference>
<evidence type="ECO:0000256" key="8">
    <source>
        <dbReference type="ARBA" id="ARBA00023047"/>
    </source>
</evidence>